<sequence>MGNSLSQGSAENRPVGGAFRSGKADGSGKAFTGNRYLTNQGKASFPARAAVWFA</sequence>
<dbReference type="AlphaFoldDB" id="A7VYR5"/>
<reference evidence="2 3" key="1">
    <citation type="submission" date="2007-08" db="EMBL/GenBank/DDBJ databases">
        <title>Draft genome sequence of Clostridium leptum (DSM 753).</title>
        <authorList>
            <person name="Sudarsanam P."/>
            <person name="Ley R."/>
            <person name="Guruge J."/>
            <person name="Turnbaugh P.J."/>
            <person name="Mahowald M."/>
            <person name="Liep D."/>
            <person name="Gordon J."/>
        </authorList>
    </citation>
    <scope>NUCLEOTIDE SEQUENCE [LARGE SCALE GENOMIC DNA]</scope>
    <source>
        <strain evidence="2 3">DSM 753</strain>
    </source>
</reference>
<feature type="region of interest" description="Disordered" evidence="1">
    <location>
        <begin position="1"/>
        <end position="35"/>
    </location>
</feature>
<proteinExistence type="predicted"/>
<dbReference type="Proteomes" id="UP000003490">
    <property type="component" value="Unassembled WGS sequence"/>
</dbReference>
<reference evidence="2 3" key="2">
    <citation type="submission" date="2007-08" db="EMBL/GenBank/DDBJ databases">
        <authorList>
            <person name="Fulton L."/>
            <person name="Clifton S."/>
            <person name="Fulton B."/>
            <person name="Xu J."/>
            <person name="Minx P."/>
            <person name="Pepin K.H."/>
            <person name="Johnson M."/>
            <person name="Thiruvilangam P."/>
            <person name="Bhonagiri V."/>
            <person name="Nash W.E."/>
            <person name="Wang C."/>
            <person name="Mardis E.R."/>
            <person name="Wilson R.K."/>
        </authorList>
    </citation>
    <scope>NUCLEOTIDE SEQUENCE [LARGE SCALE GENOMIC DNA]</scope>
    <source>
        <strain evidence="2 3">DSM 753</strain>
    </source>
</reference>
<evidence type="ECO:0000313" key="2">
    <source>
        <dbReference type="EMBL" id="EDO59693.1"/>
    </source>
</evidence>
<dbReference type="EMBL" id="ABCB02000021">
    <property type="protein sequence ID" value="EDO59693.1"/>
    <property type="molecule type" value="Genomic_DNA"/>
</dbReference>
<name>A7VYR5_9FIRM</name>
<comment type="caution">
    <text evidence="2">The sequence shown here is derived from an EMBL/GenBank/DDBJ whole genome shotgun (WGS) entry which is preliminary data.</text>
</comment>
<accession>A7VYR5</accession>
<gene>
    <name evidence="2" type="ORF">CLOLEP_03743</name>
</gene>
<protein>
    <submittedName>
        <fullName evidence="2">Uncharacterized protein</fullName>
    </submittedName>
</protein>
<evidence type="ECO:0000256" key="1">
    <source>
        <dbReference type="SAM" id="MobiDB-lite"/>
    </source>
</evidence>
<organism evidence="2 3">
    <name type="scientific">[Clostridium] leptum DSM 753</name>
    <dbReference type="NCBI Taxonomy" id="428125"/>
    <lineage>
        <taxon>Bacteria</taxon>
        <taxon>Bacillati</taxon>
        <taxon>Bacillota</taxon>
        <taxon>Clostridia</taxon>
        <taxon>Eubacteriales</taxon>
        <taxon>Oscillospiraceae</taxon>
        <taxon>Oscillospiraceae incertae sedis</taxon>
    </lineage>
</organism>
<dbReference type="HOGENOM" id="CLU_3042047_0_0_9"/>
<feature type="compositionally biased region" description="Polar residues" evidence="1">
    <location>
        <begin position="1"/>
        <end position="10"/>
    </location>
</feature>
<evidence type="ECO:0000313" key="3">
    <source>
        <dbReference type="Proteomes" id="UP000003490"/>
    </source>
</evidence>